<keyword evidence="2" id="KW-1185">Reference proteome</keyword>
<evidence type="ECO:0000313" key="1">
    <source>
        <dbReference type="EMBL" id="GFS65866.1"/>
    </source>
</evidence>
<dbReference type="OrthoDB" id="6432997at2759"/>
<dbReference type="AlphaFoldDB" id="A0A8X6IYX0"/>
<gene>
    <name evidence="1" type="primary">AVEN_255127_1</name>
    <name evidence="1" type="ORF">NPIL_122171</name>
</gene>
<sequence length="392" mass="47053">MDDLFLPYFQNVLLRRSRQNISKFVLFTNKYFLDLCLRKRNNWQCSLSSEEKHYDIVPDCRIMDTLDLCAPCNYRYCHYFHNDLKHCSHNQFYRLFLKKYAYERLLLKFVNFAVEDSKHPYRLVVGLVKHLKNSFHYDKSGIYLLLKDYFLQLIHLNCTDSDTVRDFLFCFNYNVASILKEKNNLAQFLLRHAFVSRFIKEECITTTNAIDLCLYYKNLDNIPTALEYFNPSRFCEINLRYNYDRVRVIMCQMDNDILSEPHREGLVTRERYYLHIQCFRIYFYFRFDSGKKIMQLIWRAIPDALITLRELTEFYCSMRSTQELRSLTEFYSDAMGEETIISEPRTLKHLSRVRVRCVMEGNGTLCPENLEQTARATCGSKFFKTPVQFVLL</sequence>
<evidence type="ECO:0000313" key="2">
    <source>
        <dbReference type="Proteomes" id="UP000887013"/>
    </source>
</evidence>
<comment type="caution">
    <text evidence="1">The sequence shown here is derived from an EMBL/GenBank/DDBJ whole genome shotgun (WGS) entry which is preliminary data.</text>
</comment>
<protein>
    <submittedName>
        <fullName evidence="1">SOCS box domain-containing protein</fullName>
    </submittedName>
</protein>
<dbReference type="Proteomes" id="UP000887013">
    <property type="component" value="Unassembled WGS sequence"/>
</dbReference>
<dbReference type="EMBL" id="BMAW01094519">
    <property type="protein sequence ID" value="GFS65866.1"/>
    <property type="molecule type" value="Genomic_DNA"/>
</dbReference>
<accession>A0A8X6IYX0</accession>
<proteinExistence type="predicted"/>
<organism evidence="1 2">
    <name type="scientific">Nephila pilipes</name>
    <name type="common">Giant wood spider</name>
    <name type="synonym">Nephila maculata</name>
    <dbReference type="NCBI Taxonomy" id="299642"/>
    <lineage>
        <taxon>Eukaryota</taxon>
        <taxon>Metazoa</taxon>
        <taxon>Ecdysozoa</taxon>
        <taxon>Arthropoda</taxon>
        <taxon>Chelicerata</taxon>
        <taxon>Arachnida</taxon>
        <taxon>Araneae</taxon>
        <taxon>Araneomorphae</taxon>
        <taxon>Entelegynae</taxon>
        <taxon>Araneoidea</taxon>
        <taxon>Nephilidae</taxon>
        <taxon>Nephila</taxon>
    </lineage>
</organism>
<reference evidence="1" key="1">
    <citation type="submission" date="2020-08" db="EMBL/GenBank/DDBJ databases">
        <title>Multicomponent nature underlies the extraordinary mechanical properties of spider dragline silk.</title>
        <authorList>
            <person name="Kono N."/>
            <person name="Nakamura H."/>
            <person name="Mori M."/>
            <person name="Yoshida Y."/>
            <person name="Ohtoshi R."/>
            <person name="Malay A.D."/>
            <person name="Moran D.A.P."/>
            <person name="Tomita M."/>
            <person name="Numata K."/>
            <person name="Arakawa K."/>
        </authorList>
    </citation>
    <scope>NUCLEOTIDE SEQUENCE</scope>
</reference>
<name>A0A8X6IYX0_NEPPI</name>